<dbReference type="RefSeq" id="WP_336202794.1">
    <property type="nucleotide sequence ID" value="NZ_JBANEI010000003.1"/>
</dbReference>
<sequence length="500" mass="57266">MDELSLKREIPISALMESIGRRFTVTLLREDFNVIINNAKVTEKQALPDFSYRIPPEGLTKEIVNFNGLEREVSYWVGFVKEANWPQDQAGVGVYTHGKIAQDRPFVFGLKGREISTRYMYGVIEADWLDELNEDVVSTDRTSINWNHDLTEPMYEWGQKLVGQWINEYRKNQKEVNEVKIIDKLKNLPGIPVVTPEERNTIKDMVCSMSPKIYKDEELQNEVITQLTSAWTHRPTRNIIKSLWDRIESSEGNEAEFLKTLNDIHKHLVPESLSLSVSVSQRIYALTKLYELSITGTENQLQALLETFPWILGSDKGKVYANISLKEMAKKAVIDGVLPGHGATLKDLKNQPDVGTRPDFAFFSDTNKSNIVIVELKSPQVPLENKHIMQLLTYFYWMRDHYPNANITGYLIGKNNGNAVRCGDSNITVLTWEQICLQSRKDYLELLATMLNGVAEHSQDSRMMDVIEFGGDATRELLRRMADVNSPLGDFFEQIENKLR</sequence>
<dbReference type="InterPro" id="IPR011856">
    <property type="entry name" value="tRNA_endonuc-like_dom_sf"/>
</dbReference>
<protein>
    <submittedName>
        <fullName evidence="1">Uncharacterized protein</fullName>
    </submittedName>
</protein>
<dbReference type="Gene3D" id="3.40.1350.10">
    <property type="match status" value="1"/>
</dbReference>
<proteinExistence type="predicted"/>
<dbReference type="EMBL" id="JBANEI010000003">
    <property type="protein sequence ID" value="MEI2681531.1"/>
    <property type="molecule type" value="Genomic_DNA"/>
</dbReference>
<organism evidence="1 2">
    <name type="scientific">Erwinia aphidicola</name>
    <dbReference type="NCBI Taxonomy" id="68334"/>
    <lineage>
        <taxon>Bacteria</taxon>
        <taxon>Pseudomonadati</taxon>
        <taxon>Pseudomonadota</taxon>
        <taxon>Gammaproteobacteria</taxon>
        <taxon>Enterobacterales</taxon>
        <taxon>Erwiniaceae</taxon>
        <taxon>Erwinia</taxon>
    </lineage>
</organism>
<name>A0ABU8DE11_ERWAP</name>
<evidence type="ECO:0000313" key="2">
    <source>
        <dbReference type="Proteomes" id="UP001306592"/>
    </source>
</evidence>
<dbReference type="Proteomes" id="UP001306592">
    <property type="component" value="Unassembled WGS sequence"/>
</dbReference>
<evidence type="ECO:0000313" key="1">
    <source>
        <dbReference type="EMBL" id="MEI2681531.1"/>
    </source>
</evidence>
<reference evidence="1 2" key="1">
    <citation type="submission" date="2024-02" db="EMBL/GenBank/DDBJ databases">
        <title>First report Erwinia aphidicola in onion in Chile.</title>
        <authorList>
            <person name="Valenzuela M."/>
            <person name="Pena M."/>
            <person name="Dutta B."/>
        </authorList>
    </citation>
    <scope>NUCLEOTIDE SEQUENCE [LARGE SCALE GENOMIC DNA]</scope>
    <source>
        <strain evidence="1 2">QCJ3A</strain>
    </source>
</reference>
<accession>A0ABU8DE11</accession>
<keyword evidence="2" id="KW-1185">Reference proteome</keyword>
<comment type="caution">
    <text evidence="1">The sequence shown here is derived from an EMBL/GenBank/DDBJ whole genome shotgun (WGS) entry which is preliminary data.</text>
</comment>
<gene>
    <name evidence="1" type="ORF">V8N49_07600</name>
</gene>